<dbReference type="PANTHER" id="PTHR43179:SF12">
    <property type="entry name" value="GALACTOFURANOSYLTRANSFERASE GLFT2"/>
    <property type="match status" value="1"/>
</dbReference>
<proteinExistence type="inferred from homology"/>
<comment type="similarity">
    <text evidence="2">Belongs to the glycosyltransferase 2 family.</text>
</comment>
<evidence type="ECO:0000313" key="7">
    <source>
        <dbReference type="Proteomes" id="UP001519290"/>
    </source>
</evidence>
<organism evidence="6 7">
    <name type="scientific">Brachybacterium sacelli</name>
    <dbReference type="NCBI Taxonomy" id="173364"/>
    <lineage>
        <taxon>Bacteria</taxon>
        <taxon>Bacillati</taxon>
        <taxon>Actinomycetota</taxon>
        <taxon>Actinomycetes</taxon>
        <taxon>Micrococcales</taxon>
        <taxon>Dermabacteraceae</taxon>
        <taxon>Brachybacterium</taxon>
    </lineage>
</organism>
<feature type="compositionally biased region" description="Basic and acidic residues" evidence="5">
    <location>
        <begin position="9"/>
        <end position="20"/>
    </location>
</feature>
<keyword evidence="4 6" id="KW-0808">Transferase</keyword>
<dbReference type="Proteomes" id="UP001519290">
    <property type="component" value="Unassembled WGS sequence"/>
</dbReference>
<evidence type="ECO:0000313" key="6">
    <source>
        <dbReference type="EMBL" id="MBP2382928.1"/>
    </source>
</evidence>
<dbReference type="RefSeq" id="WP_209903410.1">
    <property type="nucleotide sequence ID" value="NZ_BAAAJW010000019.1"/>
</dbReference>
<sequence length="577" mass="62411">MQDLRTGARRPDPTGRDRPADLSAGATPLTLQTSPVGPSTPLWDHAFPAAWWRPVLNGHPVSVSVEGGAATLRGARDGHTLRLGPITDGGRELSGEELDVDWLWVEGDARTVTWSVTVEVALAPVTVVVPTYRREADATEQARRFAAMDVVATVVVIDQGDTLATDPAFDLLRASTEEIVLVSQENLGGSGGYARGMLEAAQDPAAAVLFSDDDAVLSEESLRRMLTYQALADRPTILGSPLFSSNVPTRLIAHAEAVRTGIFQWKPADRLGDGVDLAGTTPAQWSFLSPGRAPNYTGWWGTLFPPGTAADLGLPAPLFLKWDDAEYGLRATARGYAHVVLPGTSVHHPPWNAYRTQMTWTARVLHRNRLAIAAAYGAGPGVIVSSLLHQTKHVLAGHLLTAELWQEGITAFRSGPEGWLGSDLRSARTDGSRVVERWHAEHDVEGTPSPTRDAPLPLVPAVLRATVRMLRGDAPPRVVVSVDADEMHWRTTIGADTVIITEGGRPLTAFTVRGSDARRALAGTVRSHVDLALHWGRLRRRYQRALPRHTTADSWAALFGSDRDPDLTSPTPSTRRT</sequence>
<dbReference type="Gene3D" id="3.90.550.60">
    <property type="match status" value="1"/>
</dbReference>
<reference evidence="6 7" key="1">
    <citation type="submission" date="2021-03" db="EMBL/GenBank/DDBJ databases">
        <title>Sequencing the genomes of 1000 actinobacteria strains.</title>
        <authorList>
            <person name="Klenk H.-P."/>
        </authorList>
    </citation>
    <scope>NUCLEOTIDE SEQUENCE [LARGE SCALE GENOMIC DNA]</scope>
    <source>
        <strain evidence="6 7">DSM 14566</strain>
    </source>
</reference>
<keyword evidence="7" id="KW-1185">Reference proteome</keyword>
<keyword evidence="3 6" id="KW-0328">Glycosyltransferase</keyword>
<evidence type="ECO:0000256" key="3">
    <source>
        <dbReference type="ARBA" id="ARBA00022676"/>
    </source>
</evidence>
<name>A0ABS4X3Y5_9MICO</name>
<evidence type="ECO:0000256" key="2">
    <source>
        <dbReference type="ARBA" id="ARBA00006739"/>
    </source>
</evidence>
<dbReference type="PANTHER" id="PTHR43179">
    <property type="entry name" value="RHAMNOSYLTRANSFERASE WBBL"/>
    <property type="match status" value="1"/>
</dbReference>
<evidence type="ECO:0000256" key="5">
    <source>
        <dbReference type="SAM" id="MobiDB-lite"/>
    </source>
</evidence>
<comment type="pathway">
    <text evidence="1">Cell wall biogenesis; cell wall polysaccharide biosynthesis.</text>
</comment>
<dbReference type="EC" id="2.4.1.288" evidence="6"/>
<dbReference type="SUPFAM" id="SSF53448">
    <property type="entry name" value="Nucleotide-diphospho-sugar transferases"/>
    <property type="match status" value="1"/>
</dbReference>
<dbReference type="EMBL" id="JAGIOD010000002">
    <property type="protein sequence ID" value="MBP2382928.1"/>
    <property type="molecule type" value="Genomic_DNA"/>
</dbReference>
<protein>
    <submittedName>
        <fullName evidence="6">Galactofuranosylgalactofuranosylrhamnosyl-N-acetylglucosaminyl-diphospho-decaprenol beta-1,5/1,6-galactofuranosyltransferase</fullName>
        <ecNumber evidence="6">2.4.1.288</ecNumber>
    </submittedName>
</protein>
<evidence type="ECO:0000256" key="1">
    <source>
        <dbReference type="ARBA" id="ARBA00004776"/>
    </source>
</evidence>
<comment type="caution">
    <text evidence="6">The sequence shown here is derived from an EMBL/GenBank/DDBJ whole genome shotgun (WGS) entry which is preliminary data.</text>
</comment>
<dbReference type="Pfam" id="PF13641">
    <property type="entry name" value="Glyco_tranf_2_3"/>
    <property type="match status" value="1"/>
</dbReference>
<dbReference type="GO" id="GO:0016757">
    <property type="term" value="F:glycosyltransferase activity"/>
    <property type="evidence" value="ECO:0007669"/>
    <property type="project" value="UniProtKB-KW"/>
</dbReference>
<gene>
    <name evidence="6" type="ORF">JOF43_002917</name>
</gene>
<feature type="region of interest" description="Disordered" evidence="5">
    <location>
        <begin position="1"/>
        <end position="35"/>
    </location>
</feature>
<accession>A0ABS4X3Y5</accession>
<evidence type="ECO:0000256" key="4">
    <source>
        <dbReference type="ARBA" id="ARBA00022679"/>
    </source>
</evidence>
<dbReference type="InterPro" id="IPR029044">
    <property type="entry name" value="Nucleotide-diphossugar_trans"/>
</dbReference>